<gene>
    <name evidence="1" type="ORF">GOBAR_AA01153</name>
</gene>
<evidence type="ECO:0000313" key="2">
    <source>
        <dbReference type="Proteomes" id="UP000239757"/>
    </source>
</evidence>
<reference evidence="1 2" key="1">
    <citation type="submission" date="2015-01" db="EMBL/GenBank/DDBJ databases">
        <title>Genome of allotetraploid Gossypium barbadense reveals genomic plasticity and fiber elongation in cotton evolution.</title>
        <authorList>
            <person name="Chen X."/>
            <person name="Liu X."/>
            <person name="Zhao B."/>
            <person name="Zheng H."/>
            <person name="Hu Y."/>
            <person name="Lu G."/>
            <person name="Yang C."/>
            <person name="Chen J."/>
            <person name="Shan C."/>
            <person name="Zhang L."/>
            <person name="Zhou Y."/>
            <person name="Wang L."/>
            <person name="Guo W."/>
            <person name="Bai Y."/>
            <person name="Ruan J."/>
            <person name="Shangguan X."/>
            <person name="Mao Y."/>
            <person name="Jiang J."/>
            <person name="Zhu Y."/>
            <person name="Lei J."/>
            <person name="Kang H."/>
            <person name="Chen S."/>
            <person name="He X."/>
            <person name="Wang R."/>
            <person name="Wang Y."/>
            <person name="Chen J."/>
            <person name="Wang L."/>
            <person name="Yu S."/>
            <person name="Wang B."/>
            <person name="Wei J."/>
            <person name="Song S."/>
            <person name="Lu X."/>
            <person name="Gao Z."/>
            <person name="Gu W."/>
            <person name="Deng X."/>
            <person name="Ma D."/>
            <person name="Wang S."/>
            <person name="Liang W."/>
            <person name="Fang L."/>
            <person name="Cai C."/>
            <person name="Zhu X."/>
            <person name="Zhou B."/>
            <person name="Zhang Y."/>
            <person name="Chen Z."/>
            <person name="Xu S."/>
            <person name="Zhu R."/>
            <person name="Wang S."/>
            <person name="Zhang T."/>
            <person name="Zhao G."/>
        </authorList>
    </citation>
    <scope>NUCLEOTIDE SEQUENCE [LARGE SCALE GENOMIC DNA]</scope>
    <source>
        <strain evidence="2">cv. Xinhai21</strain>
        <tissue evidence="1">Leaf</tissue>
    </source>
</reference>
<protein>
    <submittedName>
        <fullName evidence="1">Uncharacterized protein</fullName>
    </submittedName>
</protein>
<dbReference type="PANTHER" id="PTHR21092:SF0">
    <property type="entry name" value="NICASTRIN"/>
    <property type="match status" value="1"/>
</dbReference>
<proteinExistence type="predicted"/>
<sequence length="111" mass="12281">MQLVVIVFTGEAWGYLGSRRFLLELDQQSDAVRGLNSSLIQLVMEIGSTGKGFSQGNKAFFAHTQLVVIVFTGEAWGYLGSRRFLLELDQQSDAVRGLNSSLIQLVFFSFG</sequence>
<dbReference type="EMBL" id="KZ662767">
    <property type="protein sequence ID" value="PPS19415.1"/>
    <property type="molecule type" value="Genomic_DNA"/>
</dbReference>
<dbReference type="PANTHER" id="PTHR21092">
    <property type="entry name" value="NICASTRIN"/>
    <property type="match status" value="1"/>
</dbReference>
<dbReference type="Pfam" id="PF05450">
    <property type="entry name" value="Nicastrin"/>
    <property type="match status" value="1"/>
</dbReference>
<name>A0A2P5YUZ9_GOSBA</name>
<accession>A0A2P5YUZ9</accession>
<dbReference type="OrthoDB" id="10265862at2759"/>
<dbReference type="AlphaFoldDB" id="A0A2P5YUZ9"/>
<organism evidence="1 2">
    <name type="scientific">Gossypium barbadense</name>
    <name type="common">Sea Island cotton</name>
    <name type="synonym">Hibiscus barbadensis</name>
    <dbReference type="NCBI Taxonomy" id="3634"/>
    <lineage>
        <taxon>Eukaryota</taxon>
        <taxon>Viridiplantae</taxon>
        <taxon>Streptophyta</taxon>
        <taxon>Embryophyta</taxon>
        <taxon>Tracheophyta</taxon>
        <taxon>Spermatophyta</taxon>
        <taxon>Magnoliopsida</taxon>
        <taxon>eudicotyledons</taxon>
        <taxon>Gunneridae</taxon>
        <taxon>Pentapetalae</taxon>
        <taxon>rosids</taxon>
        <taxon>malvids</taxon>
        <taxon>Malvales</taxon>
        <taxon>Malvaceae</taxon>
        <taxon>Malvoideae</taxon>
        <taxon>Gossypium</taxon>
    </lineage>
</organism>
<dbReference type="GO" id="GO:0005886">
    <property type="term" value="C:plasma membrane"/>
    <property type="evidence" value="ECO:0007669"/>
    <property type="project" value="TreeGrafter"/>
</dbReference>
<dbReference type="InterPro" id="IPR008710">
    <property type="entry name" value="Nicastrin"/>
</dbReference>
<dbReference type="Proteomes" id="UP000239757">
    <property type="component" value="Unassembled WGS sequence"/>
</dbReference>
<evidence type="ECO:0000313" key="1">
    <source>
        <dbReference type="EMBL" id="PPS19415.1"/>
    </source>
</evidence>
<dbReference type="GO" id="GO:0016485">
    <property type="term" value="P:protein processing"/>
    <property type="evidence" value="ECO:0007669"/>
    <property type="project" value="InterPro"/>
</dbReference>